<protein>
    <submittedName>
        <fullName evidence="1">Uncharacterized protein</fullName>
    </submittedName>
</protein>
<gene>
    <name evidence="1" type="ORF">FQN60_003768</name>
</gene>
<dbReference type="Proteomes" id="UP000327493">
    <property type="component" value="Chromosome 15"/>
</dbReference>
<sequence>MVIQVMMLTVKWWRRGSWPRDRETKNALPHAAPFLDSRMWIAVLCDEYNKRGRP</sequence>
<dbReference type="AlphaFoldDB" id="A0A5J5CV65"/>
<accession>A0A5J5CV65</accession>
<evidence type="ECO:0000313" key="2">
    <source>
        <dbReference type="Proteomes" id="UP000327493"/>
    </source>
</evidence>
<reference evidence="1 2" key="1">
    <citation type="submission" date="2019-08" db="EMBL/GenBank/DDBJ databases">
        <title>A chromosome-level genome assembly, high-density linkage maps, and genome scans reveal the genomic architecture of hybrid incompatibilities underlying speciation via character displacement in darters (Percidae: Etheostominae).</title>
        <authorList>
            <person name="Moran R.L."/>
            <person name="Catchen J.M."/>
            <person name="Fuller R.C."/>
        </authorList>
    </citation>
    <scope>NUCLEOTIDE SEQUENCE [LARGE SCALE GENOMIC DNA]</scope>
    <source>
        <strain evidence="1">EspeVRDwgs_2016</strain>
        <tissue evidence="1">Muscle</tissue>
    </source>
</reference>
<evidence type="ECO:0000313" key="1">
    <source>
        <dbReference type="EMBL" id="KAA8585074.1"/>
    </source>
</evidence>
<name>A0A5J5CV65_9PERO</name>
<keyword evidence="2" id="KW-1185">Reference proteome</keyword>
<proteinExistence type="predicted"/>
<dbReference type="EMBL" id="VOFY01000015">
    <property type="protein sequence ID" value="KAA8585074.1"/>
    <property type="molecule type" value="Genomic_DNA"/>
</dbReference>
<organism evidence="1 2">
    <name type="scientific">Etheostoma spectabile</name>
    <name type="common">orangethroat darter</name>
    <dbReference type="NCBI Taxonomy" id="54343"/>
    <lineage>
        <taxon>Eukaryota</taxon>
        <taxon>Metazoa</taxon>
        <taxon>Chordata</taxon>
        <taxon>Craniata</taxon>
        <taxon>Vertebrata</taxon>
        <taxon>Euteleostomi</taxon>
        <taxon>Actinopterygii</taxon>
        <taxon>Neopterygii</taxon>
        <taxon>Teleostei</taxon>
        <taxon>Neoteleostei</taxon>
        <taxon>Acanthomorphata</taxon>
        <taxon>Eupercaria</taxon>
        <taxon>Perciformes</taxon>
        <taxon>Percoidei</taxon>
        <taxon>Percidae</taxon>
        <taxon>Etheostomatinae</taxon>
        <taxon>Etheostoma</taxon>
    </lineage>
</organism>
<comment type="caution">
    <text evidence="1">The sequence shown here is derived from an EMBL/GenBank/DDBJ whole genome shotgun (WGS) entry which is preliminary data.</text>
</comment>